<dbReference type="InterPro" id="IPR036322">
    <property type="entry name" value="WD40_repeat_dom_sf"/>
</dbReference>
<reference evidence="7" key="1">
    <citation type="submission" date="2020-11" db="EMBL/GenBank/DDBJ databases">
        <authorList>
            <consortium name="DOE Joint Genome Institute"/>
            <person name="Ahrendt S."/>
            <person name="Riley R."/>
            <person name="Andreopoulos W."/>
            <person name="LaButti K."/>
            <person name="Pangilinan J."/>
            <person name="Ruiz-duenas F.J."/>
            <person name="Barrasa J.M."/>
            <person name="Sanchez-Garcia M."/>
            <person name="Camarero S."/>
            <person name="Miyauchi S."/>
            <person name="Serrano A."/>
            <person name="Linde D."/>
            <person name="Babiker R."/>
            <person name="Drula E."/>
            <person name="Ayuso-Fernandez I."/>
            <person name="Pacheco R."/>
            <person name="Padilla G."/>
            <person name="Ferreira P."/>
            <person name="Barriuso J."/>
            <person name="Kellner H."/>
            <person name="Castanera R."/>
            <person name="Alfaro M."/>
            <person name="Ramirez L."/>
            <person name="Pisabarro A.G."/>
            <person name="Kuo A."/>
            <person name="Tritt A."/>
            <person name="Lipzen A."/>
            <person name="He G."/>
            <person name="Yan M."/>
            <person name="Ng V."/>
            <person name="Cullen D."/>
            <person name="Martin F."/>
            <person name="Rosso M.-N."/>
            <person name="Henrissat B."/>
            <person name="Hibbett D."/>
            <person name="Martinez A.T."/>
            <person name="Grigoriev I.V."/>
        </authorList>
    </citation>
    <scope>NUCLEOTIDE SEQUENCE</scope>
    <source>
        <strain evidence="7">AH 44721</strain>
    </source>
</reference>
<dbReference type="InterPro" id="IPR015943">
    <property type="entry name" value="WD40/YVTN_repeat-like_dom_sf"/>
</dbReference>
<evidence type="ECO:0008006" key="9">
    <source>
        <dbReference type="Google" id="ProtNLM"/>
    </source>
</evidence>
<dbReference type="InterPro" id="IPR000409">
    <property type="entry name" value="BEACH_dom"/>
</dbReference>
<feature type="compositionally biased region" description="Low complexity" evidence="4">
    <location>
        <begin position="629"/>
        <end position="647"/>
    </location>
</feature>
<dbReference type="PROSITE" id="PS50294">
    <property type="entry name" value="WD_REPEATS_REGION"/>
    <property type="match status" value="1"/>
</dbReference>
<dbReference type="Gene3D" id="1.10.1540.10">
    <property type="entry name" value="BEACH domain"/>
    <property type="match status" value="1"/>
</dbReference>
<evidence type="ECO:0000313" key="8">
    <source>
        <dbReference type="Proteomes" id="UP000724874"/>
    </source>
</evidence>
<dbReference type="CDD" id="cd06071">
    <property type="entry name" value="Beach"/>
    <property type="match status" value="1"/>
</dbReference>
<dbReference type="PROSITE" id="PS51783">
    <property type="entry name" value="PH_BEACH"/>
    <property type="match status" value="1"/>
</dbReference>
<dbReference type="Pfam" id="PF02138">
    <property type="entry name" value="Beach"/>
    <property type="match status" value="1"/>
</dbReference>
<dbReference type="InterPro" id="IPR011993">
    <property type="entry name" value="PH-like_dom_sf"/>
</dbReference>
<feature type="region of interest" description="Disordered" evidence="4">
    <location>
        <begin position="889"/>
        <end position="919"/>
    </location>
</feature>
<dbReference type="InterPro" id="IPR051944">
    <property type="entry name" value="BEACH_domain_protein"/>
</dbReference>
<evidence type="ECO:0000259" key="5">
    <source>
        <dbReference type="PROSITE" id="PS50197"/>
    </source>
</evidence>
<dbReference type="PROSITE" id="PS50082">
    <property type="entry name" value="WD_REPEATS_2"/>
    <property type="match status" value="2"/>
</dbReference>
<dbReference type="PROSITE" id="PS00678">
    <property type="entry name" value="WD_REPEATS_1"/>
    <property type="match status" value="1"/>
</dbReference>
<organism evidence="7 8">
    <name type="scientific">Gymnopilus junonius</name>
    <name type="common">Spectacular rustgill mushroom</name>
    <name type="synonym">Gymnopilus spectabilis subsp. junonius</name>
    <dbReference type="NCBI Taxonomy" id="109634"/>
    <lineage>
        <taxon>Eukaryota</taxon>
        <taxon>Fungi</taxon>
        <taxon>Dikarya</taxon>
        <taxon>Basidiomycota</taxon>
        <taxon>Agaricomycotina</taxon>
        <taxon>Agaricomycetes</taxon>
        <taxon>Agaricomycetidae</taxon>
        <taxon>Agaricales</taxon>
        <taxon>Agaricineae</taxon>
        <taxon>Hymenogastraceae</taxon>
        <taxon>Gymnopilus</taxon>
    </lineage>
</organism>
<dbReference type="Pfam" id="PF15787">
    <property type="entry name" value="DUF4704"/>
    <property type="match status" value="1"/>
</dbReference>
<dbReference type="PANTHER" id="PTHR46108">
    <property type="entry name" value="BLUE CHEESE"/>
    <property type="match status" value="1"/>
</dbReference>
<dbReference type="PROSITE" id="PS50197">
    <property type="entry name" value="BEACH"/>
    <property type="match status" value="1"/>
</dbReference>
<comment type="caution">
    <text evidence="7">The sequence shown here is derived from an EMBL/GenBank/DDBJ whole genome shotgun (WGS) entry which is preliminary data.</text>
</comment>
<dbReference type="InterPro" id="IPR019775">
    <property type="entry name" value="WD40_repeat_CS"/>
</dbReference>
<accession>A0A9P5NFY6</accession>
<feature type="region of interest" description="Disordered" evidence="4">
    <location>
        <begin position="448"/>
        <end position="503"/>
    </location>
</feature>
<feature type="compositionally biased region" description="Low complexity" evidence="4">
    <location>
        <begin position="475"/>
        <end position="486"/>
    </location>
</feature>
<feature type="repeat" description="WD" evidence="3">
    <location>
        <begin position="2201"/>
        <end position="2223"/>
    </location>
</feature>
<dbReference type="SUPFAM" id="SSF81837">
    <property type="entry name" value="BEACH domain"/>
    <property type="match status" value="1"/>
</dbReference>
<feature type="compositionally biased region" description="Polar residues" evidence="4">
    <location>
        <begin position="18"/>
        <end position="51"/>
    </location>
</feature>
<proteinExistence type="predicted"/>
<evidence type="ECO:0000313" key="7">
    <source>
        <dbReference type="EMBL" id="KAF8885379.1"/>
    </source>
</evidence>
<dbReference type="Proteomes" id="UP000724874">
    <property type="component" value="Unassembled WGS sequence"/>
</dbReference>
<evidence type="ECO:0000256" key="4">
    <source>
        <dbReference type="SAM" id="MobiDB-lite"/>
    </source>
</evidence>
<protein>
    <recommendedName>
        <fullName evidence="9">Beach-domain-containing protein</fullName>
    </recommendedName>
</protein>
<keyword evidence="2" id="KW-0677">Repeat</keyword>
<feature type="domain" description="BEACH" evidence="5">
    <location>
        <begin position="1806"/>
        <end position="2095"/>
    </location>
</feature>
<dbReference type="InterPro" id="IPR023362">
    <property type="entry name" value="PH-BEACH_dom"/>
</dbReference>
<dbReference type="InterPro" id="IPR031570">
    <property type="entry name" value="NBEA/BDCP_DUF4704"/>
</dbReference>
<dbReference type="SMART" id="SM00320">
    <property type="entry name" value="WD40"/>
    <property type="match status" value="3"/>
</dbReference>
<keyword evidence="1 3" id="KW-0853">WD repeat</keyword>
<keyword evidence="8" id="KW-1185">Reference proteome</keyword>
<feature type="domain" description="BEACH-type PH" evidence="6">
    <location>
        <begin position="1650"/>
        <end position="1772"/>
    </location>
</feature>
<dbReference type="SUPFAM" id="SSF50978">
    <property type="entry name" value="WD40 repeat-like"/>
    <property type="match status" value="1"/>
</dbReference>
<evidence type="ECO:0000259" key="6">
    <source>
        <dbReference type="PROSITE" id="PS51783"/>
    </source>
</evidence>
<feature type="region of interest" description="Disordered" evidence="4">
    <location>
        <begin position="629"/>
        <end position="663"/>
    </location>
</feature>
<dbReference type="InterPro" id="IPR001680">
    <property type="entry name" value="WD40_rpt"/>
</dbReference>
<dbReference type="Pfam" id="PF23295">
    <property type="entry name" value="Arm_4"/>
    <property type="match status" value="1"/>
</dbReference>
<dbReference type="InterPro" id="IPR056252">
    <property type="entry name" value="Alfy-like_Arm-like"/>
</dbReference>
<feature type="compositionally biased region" description="Basic and acidic residues" evidence="4">
    <location>
        <begin position="387"/>
        <end position="421"/>
    </location>
</feature>
<dbReference type="EMBL" id="JADNYJ010000102">
    <property type="protein sequence ID" value="KAF8885379.1"/>
    <property type="molecule type" value="Genomic_DNA"/>
</dbReference>
<dbReference type="OrthoDB" id="26681at2759"/>
<evidence type="ECO:0000256" key="1">
    <source>
        <dbReference type="ARBA" id="ARBA00022574"/>
    </source>
</evidence>
<feature type="region of interest" description="Disordered" evidence="4">
    <location>
        <begin position="1571"/>
        <end position="1590"/>
    </location>
</feature>
<evidence type="ECO:0000256" key="3">
    <source>
        <dbReference type="PROSITE-ProRule" id="PRU00221"/>
    </source>
</evidence>
<dbReference type="SMART" id="SM01026">
    <property type="entry name" value="Beach"/>
    <property type="match status" value="1"/>
</dbReference>
<dbReference type="Gene3D" id="2.130.10.10">
    <property type="entry name" value="YVTN repeat-like/Quinoprotein amine dehydrogenase"/>
    <property type="match status" value="1"/>
</dbReference>
<feature type="region of interest" description="Disordered" evidence="4">
    <location>
        <begin position="12"/>
        <end position="64"/>
    </location>
</feature>
<gene>
    <name evidence="7" type="ORF">CPB84DRAFT_1837906</name>
</gene>
<name>A0A9P5NFY6_GYMJU</name>
<feature type="repeat" description="WD" evidence="3">
    <location>
        <begin position="2236"/>
        <end position="2277"/>
    </location>
</feature>
<dbReference type="InterPro" id="IPR036372">
    <property type="entry name" value="BEACH_dom_sf"/>
</dbReference>
<evidence type="ECO:0000256" key="2">
    <source>
        <dbReference type="ARBA" id="ARBA00022737"/>
    </source>
</evidence>
<feature type="region of interest" description="Disordered" evidence="4">
    <location>
        <begin position="376"/>
        <end position="421"/>
    </location>
</feature>
<dbReference type="PANTHER" id="PTHR46108:SF4">
    <property type="entry name" value="BLUE CHEESE"/>
    <property type="match status" value="1"/>
</dbReference>
<dbReference type="SUPFAM" id="SSF50729">
    <property type="entry name" value="PH domain-like"/>
    <property type="match status" value="1"/>
</dbReference>
<dbReference type="Gene3D" id="2.30.29.30">
    <property type="entry name" value="Pleckstrin-homology domain (PH domain)/Phosphotyrosine-binding domain (PTB)"/>
    <property type="match status" value="1"/>
</dbReference>
<sequence length="2428" mass="267495">MFQTLLSPLRSRFDFSPRSPTSNGNSPSSEQQGQTITSPRTPISATSSRFSLVSPRTAGSGATSVLGGVAEQDVTPEDFARDVLIELMRNSVDDMKILSEVLRIMQQDACTKAIFREMDGFLSLMSVLAALSVSINGPSPNEAETTVPVSPVPALIEPASQLEEDRKECLRLTFMVLSDAMEDEEENEIYFRTKVTYASLKLALQSICSVNPPTLRLHILSLLLSLALADFSPPIMAFFTDLPQSSHGKDNAPFEEIDSHVKEVVESIAKPQTKKRKKTGTLKHAGAVRILWDLAEIADVQEDASSDIETRYALYKLLEALFTINHRNGGVLSSLGIVGGVFRRFEDVRKGLAAEVSSSATPSTMQSSIASLASITTGAIQNGDPSRGGREKEAEEDGWEKVEKRKELDGGRKRKEREKEKQALQKLLRRLLEMGSARTTEARALFQAAVPSSSEAPGTEEGEAVGQDPEEQRKQQTGKAKAQAQDQNREPPAPQQHRGEKLDPEILDVIRFGMKSRWVEHFSLEGPRAGLVLGDPELDPEGNGSGLKWKALPKDGFSFLMWFFPCTLPNAPYTLFSAISVTSSSPASHNGSGFFTLSPNFSQFPAPVPNVNRTVLRITLRPDGKISVFSNTASSSPNSHSGSVRSSLSPVASASRDQEAQEEEETVFSNIKLKKGRWTHFGLVWYQRKGSSGNPNLRLYIDGAFVEGINQTYPRVELNGSSSGVGVKYMIGNLGSSSSTLAGMTDTDGSQGKGDKEKEASMSWCLASAYFLGLPLADDLPRLIHHLGPRYTGSFQDLELVKFLTYEASTSLNMYLGSLSGHNSHLKRMSSIMHVQSQPAADAASGKGKSKNAQTSILKALRDGMPSMGLKDSSLIFIVAPDDFEWGADGAGGTEQASSRDDAHGTGGRRNNVSGLNLKGSAARSDPGVTLVGDVFVVKSESLDDALWKIGGAAVGLRLVQLASTQHELSRTLGILTDGLKNSWQNSEDMERLRGYEVLGGILRSKAHLVNLTAFETLFEFLGINFNSPEQSTVVNPLAYRALALDFSLWSHTRLEIQRAHLEQFSTLLELSRYRTFNWRQRLSKMGLVRKMLFALQADWYSHSQRGEQAGAGIGSVPPSAGAENFSMAEHLVEALGAVLKAPGGFEKEDVKALVAYLAANLHEKTAGELSPHSMISRFEFKSPPQEKAEQVLALLVRILSSQVHYTKFTTALPLTRILLLLLGEHPSPPVAVHILTLIAISIRVSSAFSRKFELVSGWNVLKTVLPGVWDPAVNRAAFDLLLGRVSLVPSTPGSAGIDGIMTSQATTPISAGRKEEREKAAKGSTTVSCTHILPTIISALRTGLIAVANNCLVSEDDPAAANLSWSTETTMEILIEELLTLHASSSTFRQIFESQQTTQLFIDTYKGMVTKLSGASHINGWNLRILEKLTHFGLALALDNTVGGSQKREILDKIESAEAILNPSAKGTLIDPGLVVDNRSVRQRIASARFSIQVGERTVIKTITRMSEWRKTVQASEKKRLRKTVLDMRENRRQVSRLTEWTNLLTSERGLWPRKTSVLWRLDETEGPHRIRKKLEPQNDSSPSSRVDALEEVTRGVNPPEADTSSVMQVEVPPWAESYEIASTEMEDRQQLAEDVVDDKLRRIRHELEPGDVIEAVATVARIDGVDSSPGLLILGRTHIYMLDGVVENEEGEVIDAHDAPKRLLFIPGSIVELNGPQKAQRWAHAQIASCSDKKFLFRDVALEVYFKDSRSLLIVFLDKKRRSDLEHRLSSIIGRPYSEIGLTPGPNPHVQRTPVFGRMGSRMLSGFRSDELSTATRKWQAREISNFAYLSILNQISGRTPSDATQYPVFPWVLSDYASQTLDLNNPASYRDLTKPMGALTPARRQAAEMRYSNLVSVGEEPFHYGTHFSSSMIVCHFLIRLAPFTNMFKTLQGGDWDLPDRLFSDLPRAYESAAHDIRGDVRELIPEFFTCPEFLENSANHDFGVLQQTGEKIHDVKLPPWAREDPLLFISLNRKALESPVVSEHLPEWIDLIWGCKQRDPASLNVFHPLSYEGSIDLDAIKDDLEREATVGIIHNFGQTPRKLFNTPHPERYHHGLHSLPLGTLHGIEEDPHLLMQNSRCFKDLGPTTPVRELVPDIISEKITPCPEGILCLPQYPHEHVEWRSWSAELRVVVDQKVVQVVENAFCNCAAFADSTCLITGSSDYTVRLWKVSRGPHPHNAASGMRVTLSHIMRVHTDEVVTVAASRAWSLVVSGSKDGSAALWDLNRGVYVRSIWHGEGDESSAVNLVAVNESTGYIATCSRLKLCLHTVNGRPIATLDLTKTSSFSPLVPSITSMAFHEREYSHLGVLATGGPDGSITLRTWTADGTPEGEKAQWEFLTIRTMKVRMVGHNRPPAVMALKFLGESLYHGEETGKSYIWNLPDS</sequence>